<protein>
    <recommendedName>
        <fullName evidence="8">ABC transmembrane type-1 domain-containing protein</fullName>
    </recommendedName>
</protein>
<accession>A0ABQ9JSY5</accession>
<reference evidence="9" key="1">
    <citation type="journal article" date="2023" name="Insect Mol. Biol.">
        <title>Genome sequencing provides insights into the evolution of gene families encoding plant cell wall-degrading enzymes in longhorned beetles.</title>
        <authorList>
            <person name="Shin N.R."/>
            <person name="Okamura Y."/>
            <person name="Kirsch R."/>
            <person name="Pauchet Y."/>
        </authorList>
    </citation>
    <scope>NUCLEOTIDE SEQUENCE</scope>
    <source>
        <strain evidence="9">MMC_N1</strain>
    </source>
</reference>
<dbReference type="InterPro" id="IPR017871">
    <property type="entry name" value="ABC_transporter-like_CS"/>
</dbReference>
<keyword evidence="3" id="KW-0547">Nucleotide-binding</keyword>
<feature type="domain" description="ABC transmembrane type-1" evidence="8">
    <location>
        <begin position="1"/>
        <end position="48"/>
    </location>
</feature>
<keyword evidence="5 7" id="KW-1133">Transmembrane helix</keyword>
<dbReference type="SUPFAM" id="SSF52540">
    <property type="entry name" value="P-loop containing nucleoside triphosphate hydrolases"/>
    <property type="match status" value="1"/>
</dbReference>
<dbReference type="Gene3D" id="3.40.50.300">
    <property type="entry name" value="P-loop containing nucleotide triphosphate hydrolases"/>
    <property type="match status" value="1"/>
</dbReference>
<evidence type="ECO:0000256" key="4">
    <source>
        <dbReference type="ARBA" id="ARBA00022840"/>
    </source>
</evidence>
<keyword evidence="4" id="KW-0067">ATP-binding</keyword>
<evidence type="ECO:0000313" key="9">
    <source>
        <dbReference type="EMBL" id="KAJ8981361.1"/>
    </source>
</evidence>
<keyword evidence="2 7" id="KW-0812">Transmembrane</keyword>
<dbReference type="Pfam" id="PF00664">
    <property type="entry name" value="ABC_membrane"/>
    <property type="match status" value="2"/>
</dbReference>
<dbReference type="PANTHER" id="PTHR24223:SF448">
    <property type="entry name" value="FI20146P1-RELATED"/>
    <property type="match status" value="1"/>
</dbReference>
<dbReference type="InterPro" id="IPR050173">
    <property type="entry name" value="ABC_transporter_C-like"/>
</dbReference>
<evidence type="ECO:0000256" key="3">
    <source>
        <dbReference type="ARBA" id="ARBA00022741"/>
    </source>
</evidence>
<feature type="transmembrane region" description="Helical" evidence="7">
    <location>
        <begin position="369"/>
        <end position="387"/>
    </location>
</feature>
<evidence type="ECO:0000313" key="10">
    <source>
        <dbReference type="Proteomes" id="UP001162164"/>
    </source>
</evidence>
<dbReference type="PROSITE" id="PS00211">
    <property type="entry name" value="ABC_TRANSPORTER_1"/>
    <property type="match status" value="1"/>
</dbReference>
<feature type="domain" description="ABC transmembrane type-1" evidence="8">
    <location>
        <begin position="272"/>
        <end position="402"/>
    </location>
</feature>
<evidence type="ECO:0000256" key="2">
    <source>
        <dbReference type="ARBA" id="ARBA00022692"/>
    </source>
</evidence>
<keyword evidence="6 7" id="KW-0472">Membrane</keyword>
<evidence type="ECO:0000256" key="7">
    <source>
        <dbReference type="SAM" id="Phobius"/>
    </source>
</evidence>
<gene>
    <name evidence="9" type="ORF">NQ317_000228</name>
</gene>
<keyword evidence="1" id="KW-0813">Transport</keyword>
<dbReference type="PROSITE" id="PS50929">
    <property type="entry name" value="ABC_TM1F"/>
    <property type="match status" value="2"/>
</dbReference>
<sequence>MIKSMRLKINKRTDQRLQVTQESLSAIKIIKMYTWEKVFGEKIDEARRVCALQYDLSLLDKGDETIVADKGLNLSKGQQARINLARAVYKESDIYIFDDSLTALDPRVQEHIFNECIRGFLKDKLCILVTHNKNHIATADKVIILENGTVKFDGRKQDITKDILTAIEEVVVGEKRVDEVDSSEPDPDEKSKLLKKDGGLKRRHVYHEQNITTTRESLPTTQIYFANTPIPITLNKTATEIPTDDANITIDVLSVNTIIEKLEIKSHKTLNLYSLMIVSSTVFELIKNYLVLKFARNASVNLHRKMIDSIIHSVMHFFDNYFIGNILNRFAQDLTIIDEHLPFVLNMLLSTCFWVGGIIILIAAVNWKFLFPSSVFLAYLILLRMFYMPAARSLKRLESASK</sequence>
<dbReference type="SUPFAM" id="SSF90123">
    <property type="entry name" value="ABC transporter transmembrane region"/>
    <property type="match status" value="1"/>
</dbReference>
<keyword evidence="10" id="KW-1185">Reference proteome</keyword>
<dbReference type="PANTHER" id="PTHR24223">
    <property type="entry name" value="ATP-BINDING CASSETTE SUB-FAMILY C"/>
    <property type="match status" value="1"/>
</dbReference>
<name>A0ABQ9JSY5_9CUCU</name>
<dbReference type="InterPro" id="IPR036640">
    <property type="entry name" value="ABC1_TM_sf"/>
</dbReference>
<dbReference type="Proteomes" id="UP001162164">
    <property type="component" value="Unassembled WGS sequence"/>
</dbReference>
<evidence type="ECO:0000256" key="1">
    <source>
        <dbReference type="ARBA" id="ARBA00022448"/>
    </source>
</evidence>
<organism evidence="9 10">
    <name type="scientific">Molorchus minor</name>
    <dbReference type="NCBI Taxonomy" id="1323400"/>
    <lineage>
        <taxon>Eukaryota</taxon>
        <taxon>Metazoa</taxon>
        <taxon>Ecdysozoa</taxon>
        <taxon>Arthropoda</taxon>
        <taxon>Hexapoda</taxon>
        <taxon>Insecta</taxon>
        <taxon>Pterygota</taxon>
        <taxon>Neoptera</taxon>
        <taxon>Endopterygota</taxon>
        <taxon>Coleoptera</taxon>
        <taxon>Polyphaga</taxon>
        <taxon>Cucujiformia</taxon>
        <taxon>Chrysomeloidea</taxon>
        <taxon>Cerambycidae</taxon>
        <taxon>Lamiinae</taxon>
        <taxon>Monochamini</taxon>
        <taxon>Molorchus</taxon>
    </lineage>
</organism>
<dbReference type="Gene3D" id="1.20.1560.10">
    <property type="entry name" value="ABC transporter type 1, transmembrane domain"/>
    <property type="match status" value="1"/>
</dbReference>
<comment type="caution">
    <text evidence="9">The sequence shown here is derived from an EMBL/GenBank/DDBJ whole genome shotgun (WGS) entry which is preliminary data.</text>
</comment>
<dbReference type="InterPro" id="IPR027417">
    <property type="entry name" value="P-loop_NTPase"/>
</dbReference>
<dbReference type="EMBL" id="JAPWTJ010000186">
    <property type="protein sequence ID" value="KAJ8981361.1"/>
    <property type="molecule type" value="Genomic_DNA"/>
</dbReference>
<evidence type="ECO:0000256" key="6">
    <source>
        <dbReference type="ARBA" id="ARBA00023136"/>
    </source>
</evidence>
<proteinExistence type="predicted"/>
<feature type="transmembrane region" description="Helical" evidence="7">
    <location>
        <begin position="343"/>
        <end position="363"/>
    </location>
</feature>
<evidence type="ECO:0000259" key="8">
    <source>
        <dbReference type="PROSITE" id="PS50929"/>
    </source>
</evidence>
<evidence type="ECO:0000256" key="5">
    <source>
        <dbReference type="ARBA" id="ARBA00022989"/>
    </source>
</evidence>
<dbReference type="InterPro" id="IPR011527">
    <property type="entry name" value="ABC1_TM_dom"/>
</dbReference>